<evidence type="ECO:0000313" key="13">
    <source>
        <dbReference type="Proteomes" id="UP000231962"/>
    </source>
</evidence>
<comment type="caution">
    <text evidence="12">The sequence shown here is derived from an EMBL/GenBank/DDBJ whole genome shotgun (WGS) entry which is preliminary data.</text>
</comment>
<dbReference type="PANTHER" id="PTHR45790:SF3">
    <property type="entry name" value="S-ADENOSYL-L-METHIONINE-DEPENDENT UROPORPHYRINOGEN III METHYLTRANSFERASE, CHLOROPLASTIC"/>
    <property type="match status" value="1"/>
</dbReference>
<evidence type="ECO:0000313" key="11">
    <source>
        <dbReference type="EMBL" id="PJZ71203.1"/>
    </source>
</evidence>
<accession>A0A2M9ZRM6</accession>
<dbReference type="EMBL" id="NPDY01000001">
    <property type="protein sequence ID" value="PJZ71203.1"/>
    <property type="molecule type" value="Genomic_DNA"/>
</dbReference>
<evidence type="ECO:0000256" key="4">
    <source>
        <dbReference type="ARBA" id="ARBA00022603"/>
    </source>
</evidence>
<evidence type="ECO:0000256" key="1">
    <source>
        <dbReference type="ARBA" id="ARBA00005879"/>
    </source>
</evidence>
<dbReference type="InterPro" id="IPR014777">
    <property type="entry name" value="4pyrrole_Mease_sub1"/>
</dbReference>
<evidence type="ECO:0000256" key="8">
    <source>
        <dbReference type="ARBA" id="ARBA00025705"/>
    </source>
</evidence>
<dbReference type="FunFam" id="3.40.1010.10:FF:000001">
    <property type="entry name" value="Siroheme synthase"/>
    <property type="match status" value="1"/>
</dbReference>
<dbReference type="GO" id="GO:0009236">
    <property type="term" value="P:cobalamin biosynthetic process"/>
    <property type="evidence" value="ECO:0007669"/>
    <property type="project" value="UniProtKB-KW"/>
</dbReference>
<name>A0A2M9ZRM6_9LEPT</name>
<proteinExistence type="inferred from homology"/>
<dbReference type="FunFam" id="3.30.950.10:FF:000001">
    <property type="entry name" value="Siroheme synthase"/>
    <property type="match status" value="1"/>
</dbReference>
<evidence type="ECO:0000256" key="5">
    <source>
        <dbReference type="ARBA" id="ARBA00022679"/>
    </source>
</evidence>
<dbReference type="CDD" id="cd11642">
    <property type="entry name" value="SUMT"/>
    <property type="match status" value="1"/>
</dbReference>
<evidence type="ECO:0000256" key="7">
    <source>
        <dbReference type="ARBA" id="ARBA00023244"/>
    </source>
</evidence>
<dbReference type="Gene3D" id="3.40.1010.10">
    <property type="entry name" value="Cobalt-precorrin-4 Transmethylase, Domain 1"/>
    <property type="match status" value="1"/>
</dbReference>
<keyword evidence="5 12" id="KW-0808">Transferase</keyword>
<keyword evidence="7" id="KW-0627">Porphyrin biosynthesis</keyword>
<dbReference type="GO" id="GO:0032259">
    <property type="term" value="P:methylation"/>
    <property type="evidence" value="ECO:0007669"/>
    <property type="project" value="UniProtKB-KW"/>
</dbReference>
<keyword evidence="4 12" id="KW-0489">Methyltransferase</keyword>
<dbReference type="PANTHER" id="PTHR45790">
    <property type="entry name" value="SIROHEME SYNTHASE-RELATED"/>
    <property type="match status" value="1"/>
</dbReference>
<dbReference type="PROSITE" id="PS00839">
    <property type="entry name" value="SUMT_1"/>
    <property type="match status" value="1"/>
</dbReference>
<dbReference type="OrthoDB" id="9815856at2"/>
<dbReference type="Pfam" id="PF00590">
    <property type="entry name" value="TP_methylase"/>
    <property type="match status" value="1"/>
</dbReference>
<dbReference type="InterPro" id="IPR003043">
    <property type="entry name" value="Uropor_MeTrfase_CS"/>
</dbReference>
<evidence type="ECO:0000256" key="2">
    <source>
        <dbReference type="ARBA" id="ARBA00012162"/>
    </source>
</evidence>
<sequence length="258" mass="28134">MRSFERKVYLVGAGPGDPDLLTVKAVKVLRKAQVVLYDDLVSAKVLRLCRKSAELIYVGKRIGQHSCAQQEINEKIAEAASQYDIVVRLKGGDPAIFARVGEEFAYLLSLGIDCEIVAGVTTASGAAASLGIPLTHRDYAREIVFLSGHKKDGKNSEGFRDLVCAGKTLIVYMGLNSLETITKELLNSQNPEDTPIAIIENATLESERILTGNLGNILELASKNEVRSPALLVIGGIVRFYIEMEALRKEARQQAFSI</sequence>
<dbReference type="GO" id="GO:0004851">
    <property type="term" value="F:uroporphyrin-III C-methyltransferase activity"/>
    <property type="evidence" value="ECO:0007669"/>
    <property type="project" value="UniProtKB-EC"/>
</dbReference>
<keyword evidence="3" id="KW-0169">Cobalamin biosynthesis</keyword>
<dbReference type="NCBIfam" id="NF004790">
    <property type="entry name" value="PRK06136.1"/>
    <property type="match status" value="1"/>
</dbReference>
<keyword evidence="6" id="KW-0949">S-adenosyl-L-methionine</keyword>
<dbReference type="InterPro" id="IPR014776">
    <property type="entry name" value="4pyrrole_Mease_sub2"/>
</dbReference>
<dbReference type="GO" id="GO:0019354">
    <property type="term" value="P:siroheme biosynthetic process"/>
    <property type="evidence" value="ECO:0007669"/>
    <property type="project" value="InterPro"/>
</dbReference>
<dbReference type="EMBL" id="NPDZ01000001">
    <property type="protein sequence ID" value="PJZ74736.1"/>
    <property type="molecule type" value="Genomic_DNA"/>
</dbReference>
<evidence type="ECO:0000256" key="3">
    <source>
        <dbReference type="ARBA" id="ARBA00022573"/>
    </source>
</evidence>
<evidence type="ECO:0000313" key="14">
    <source>
        <dbReference type="Proteomes" id="UP000231990"/>
    </source>
</evidence>
<feature type="domain" description="Tetrapyrrole methylase" evidence="10">
    <location>
        <begin position="7"/>
        <end position="217"/>
    </location>
</feature>
<evidence type="ECO:0000259" key="10">
    <source>
        <dbReference type="Pfam" id="PF00590"/>
    </source>
</evidence>
<dbReference type="InterPro" id="IPR006366">
    <property type="entry name" value="CobA/CysG_C"/>
</dbReference>
<evidence type="ECO:0000256" key="9">
    <source>
        <dbReference type="ARBA" id="ARBA00060548"/>
    </source>
</evidence>
<dbReference type="Gene3D" id="3.30.950.10">
    <property type="entry name" value="Methyltransferase, Cobalt-precorrin-4 Transmethylase, Domain 2"/>
    <property type="match status" value="1"/>
</dbReference>
<dbReference type="InterPro" id="IPR000878">
    <property type="entry name" value="4pyrrol_Mease"/>
</dbReference>
<gene>
    <name evidence="12" type="primary">cobA</name>
    <name evidence="11" type="ORF">CH360_01435</name>
    <name evidence="12" type="ORF">CH373_01435</name>
</gene>
<comment type="similarity">
    <text evidence="1">Belongs to the precorrin methyltransferase family.</text>
</comment>
<dbReference type="SUPFAM" id="SSF53790">
    <property type="entry name" value="Tetrapyrrole methylase"/>
    <property type="match status" value="1"/>
</dbReference>
<evidence type="ECO:0000256" key="6">
    <source>
        <dbReference type="ARBA" id="ARBA00022691"/>
    </source>
</evidence>
<organism evidence="12 14">
    <name type="scientific">Leptospira perolatii</name>
    <dbReference type="NCBI Taxonomy" id="2023191"/>
    <lineage>
        <taxon>Bacteria</taxon>
        <taxon>Pseudomonadati</taxon>
        <taxon>Spirochaetota</taxon>
        <taxon>Spirochaetia</taxon>
        <taxon>Leptospirales</taxon>
        <taxon>Leptospiraceae</taxon>
        <taxon>Leptospira</taxon>
    </lineage>
</organism>
<dbReference type="AlphaFoldDB" id="A0A2M9ZRM6"/>
<dbReference type="Proteomes" id="UP000231990">
    <property type="component" value="Unassembled WGS sequence"/>
</dbReference>
<evidence type="ECO:0000313" key="12">
    <source>
        <dbReference type="EMBL" id="PJZ74736.1"/>
    </source>
</evidence>
<dbReference type="Proteomes" id="UP000231962">
    <property type="component" value="Unassembled WGS sequence"/>
</dbReference>
<keyword evidence="13" id="KW-1185">Reference proteome</keyword>
<dbReference type="InterPro" id="IPR035996">
    <property type="entry name" value="4pyrrol_Methylase_sf"/>
</dbReference>
<protein>
    <recommendedName>
        <fullName evidence="2">uroporphyrinogen-III C-methyltransferase</fullName>
        <ecNumber evidence="2">2.1.1.107</ecNumber>
    </recommendedName>
</protein>
<dbReference type="RefSeq" id="WP_100712145.1">
    <property type="nucleotide sequence ID" value="NZ_NPDY01000001.1"/>
</dbReference>
<dbReference type="EC" id="2.1.1.107" evidence="2"/>
<dbReference type="InterPro" id="IPR050161">
    <property type="entry name" value="Siro_Cobalamin_biosynth"/>
</dbReference>
<comment type="pathway">
    <text evidence="8">Porphyrin-containing compound metabolism; siroheme biosynthesis; precorrin-2 from uroporphyrinogen III: step 1/1.</text>
</comment>
<reference evidence="13 14" key="1">
    <citation type="submission" date="2017-07" db="EMBL/GenBank/DDBJ databases">
        <title>Leptospira spp. isolated from tropical soils.</title>
        <authorList>
            <person name="Thibeaux R."/>
            <person name="Iraola G."/>
            <person name="Ferres I."/>
            <person name="Bierque E."/>
            <person name="Girault D."/>
            <person name="Soupe-Gilbert M.-E."/>
            <person name="Picardeau M."/>
            <person name="Goarant C."/>
        </authorList>
    </citation>
    <scope>NUCLEOTIDE SEQUENCE [LARGE SCALE GENOMIC DNA]</scope>
    <source>
        <strain evidence="12 14">FH1-B-B1</strain>
        <strain evidence="11 13">FH1-B-C1</strain>
    </source>
</reference>
<dbReference type="NCBIfam" id="TIGR01469">
    <property type="entry name" value="cobA_cysG_Cterm"/>
    <property type="match status" value="1"/>
</dbReference>
<comment type="pathway">
    <text evidence="9">Cofactor biosynthesis; adenosylcobalamin biosynthesis; precorrin-2 from uroporphyrinogen III: step 1/1.</text>
</comment>